<protein>
    <recommendedName>
        <fullName evidence="8">Polymerase nucleotidyl transferase domain-containing protein</fullName>
    </recommendedName>
</protein>
<evidence type="ECO:0000256" key="3">
    <source>
        <dbReference type="SAM" id="MobiDB-lite"/>
    </source>
</evidence>
<feature type="region of interest" description="Disordered" evidence="3">
    <location>
        <begin position="507"/>
        <end position="556"/>
    </location>
</feature>
<name>A0ABD3Q8T6_9STRA</name>
<evidence type="ECO:0008006" key="8">
    <source>
        <dbReference type="Google" id="ProtNLM"/>
    </source>
</evidence>
<feature type="region of interest" description="Disordered" evidence="3">
    <location>
        <begin position="1"/>
        <end position="123"/>
    </location>
</feature>
<keyword evidence="7" id="KW-1185">Reference proteome</keyword>
<evidence type="ECO:0000259" key="4">
    <source>
        <dbReference type="Pfam" id="PF03828"/>
    </source>
</evidence>
<dbReference type="Proteomes" id="UP001516023">
    <property type="component" value="Unassembled WGS sequence"/>
</dbReference>
<dbReference type="InterPro" id="IPR043519">
    <property type="entry name" value="NT_sf"/>
</dbReference>
<dbReference type="SUPFAM" id="SSF81301">
    <property type="entry name" value="Nucleotidyltransferase"/>
    <property type="match status" value="1"/>
</dbReference>
<sequence>MTKAKTSDSSNESESMGRSDDEDSFPMKAPAPVNRSDGSSFLDEDFLSFETHQAGDSRGDLNFGNSSSKRGRSNSPVPRFDSRGRTNSKNITVPWIDAKRTSQLKSQQPHQQSNSGRGYGNTNFNSSFYEPPALVQLHNEIVSFVKLMEPTKDELEIRNKMVAKVTDLAQRVFGMERCQVLPFGSQVTGLCLPDSDIDFVIRFPKKGSTDGNAKSASKVIRLDDTEEEDCDFIASNPLHKFAEAVREEFGIRSEFDDAEQSTKTLDDENEEHLSYLEVIEQTRVPLVKFTVEPYKIDIDVCFDQPGGPESADLMHRFMNSMPPLRPLTFVLKYFLSSRDINKPFTGGIGSYLLQLMIVSFLQQRSREDLMRTGRLGNYFNLGSLLIDFFELYGIDFNYVTTGISVRNDGFYFAKGERDKKSVFWQPSRQSGLAVENPLDITMDVGAGAYRIQMIQRVFEHSFKTLLAYVAEPREETYSILARIIPPTEAMEKRRVQKMESEAKAAVVNTFNNNNTERDLQDRNSRKKRKANGHDSNNKQAKHNDRGNERSISKYTY</sequence>
<organism evidence="6 7">
    <name type="scientific">Cyclotella cryptica</name>
    <dbReference type="NCBI Taxonomy" id="29204"/>
    <lineage>
        <taxon>Eukaryota</taxon>
        <taxon>Sar</taxon>
        <taxon>Stramenopiles</taxon>
        <taxon>Ochrophyta</taxon>
        <taxon>Bacillariophyta</taxon>
        <taxon>Coscinodiscophyceae</taxon>
        <taxon>Thalassiosirophycidae</taxon>
        <taxon>Stephanodiscales</taxon>
        <taxon>Stephanodiscaceae</taxon>
        <taxon>Cyclotella</taxon>
    </lineage>
</organism>
<dbReference type="Pfam" id="PF22600">
    <property type="entry name" value="MTPAP-like_central"/>
    <property type="match status" value="1"/>
</dbReference>
<feature type="compositionally biased region" description="Basic and acidic residues" evidence="3">
    <location>
        <begin position="531"/>
        <end position="556"/>
    </location>
</feature>
<dbReference type="CDD" id="cd05402">
    <property type="entry name" value="NT_PAP_TUTase"/>
    <property type="match status" value="1"/>
</dbReference>
<dbReference type="PANTHER" id="PTHR23092">
    <property type="entry name" value="POLY(A) RNA POLYMERASE"/>
    <property type="match status" value="1"/>
</dbReference>
<evidence type="ECO:0000256" key="1">
    <source>
        <dbReference type="ARBA" id="ARBA00022723"/>
    </source>
</evidence>
<evidence type="ECO:0000313" key="7">
    <source>
        <dbReference type="Proteomes" id="UP001516023"/>
    </source>
</evidence>
<dbReference type="AlphaFoldDB" id="A0ABD3Q8T6"/>
<feature type="compositionally biased region" description="Polar residues" evidence="3">
    <location>
        <begin position="101"/>
        <end position="123"/>
    </location>
</feature>
<evidence type="ECO:0000313" key="6">
    <source>
        <dbReference type="EMBL" id="KAL3796758.1"/>
    </source>
</evidence>
<keyword evidence="2" id="KW-0460">Magnesium</keyword>
<feature type="compositionally biased region" description="Polar residues" evidence="3">
    <location>
        <begin position="7"/>
        <end position="16"/>
    </location>
</feature>
<gene>
    <name evidence="6" type="ORF">HJC23_010905</name>
</gene>
<dbReference type="SUPFAM" id="SSF81631">
    <property type="entry name" value="PAP/OAS1 substrate-binding domain"/>
    <property type="match status" value="1"/>
</dbReference>
<comment type="caution">
    <text evidence="6">The sequence shown here is derived from an EMBL/GenBank/DDBJ whole genome shotgun (WGS) entry which is preliminary data.</text>
</comment>
<dbReference type="GO" id="GO:1990817">
    <property type="term" value="F:poly(A) RNA polymerase activity"/>
    <property type="evidence" value="ECO:0007669"/>
    <property type="project" value="UniProtKB-ARBA"/>
</dbReference>
<keyword evidence="1" id="KW-0479">Metal-binding</keyword>
<reference evidence="6 7" key="1">
    <citation type="journal article" date="2020" name="G3 (Bethesda)">
        <title>Improved Reference Genome for Cyclotella cryptica CCMP332, a Model for Cell Wall Morphogenesis, Salinity Adaptation, and Lipid Production in Diatoms (Bacillariophyta).</title>
        <authorList>
            <person name="Roberts W.R."/>
            <person name="Downey K.M."/>
            <person name="Ruck E.C."/>
            <person name="Traller J.C."/>
            <person name="Alverson A.J."/>
        </authorList>
    </citation>
    <scope>NUCLEOTIDE SEQUENCE [LARGE SCALE GENOMIC DNA]</scope>
    <source>
        <strain evidence="6 7">CCMP332</strain>
    </source>
</reference>
<dbReference type="InterPro" id="IPR054708">
    <property type="entry name" value="MTPAP-like_central"/>
</dbReference>
<dbReference type="GO" id="GO:0016070">
    <property type="term" value="P:RNA metabolic process"/>
    <property type="evidence" value="ECO:0007669"/>
    <property type="project" value="UniProtKB-ARBA"/>
</dbReference>
<accession>A0ABD3Q8T6</accession>
<dbReference type="InterPro" id="IPR045862">
    <property type="entry name" value="Trf4-like"/>
</dbReference>
<dbReference type="PANTHER" id="PTHR23092:SF15">
    <property type="entry name" value="INACTIVE NON-CANONICAL POLY(A) RNA POLYMERASE PROTEIN TRF4-2-RELATED"/>
    <property type="match status" value="1"/>
</dbReference>
<dbReference type="EMBL" id="JABMIG020000060">
    <property type="protein sequence ID" value="KAL3796758.1"/>
    <property type="molecule type" value="Genomic_DNA"/>
</dbReference>
<dbReference type="GO" id="GO:0046872">
    <property type="term" value="F:metal ion binding"/>
    <property type="evidence" value="ECO:0007669"/>
    <property type="project" value="UniProtKB-KW"/>
</dbReference>
<dbReference type="Gene3D" id="1.10.1410.10">
    <property type="match status" value="1"/>
</dbReference>
<evidence type="ECO:0000256" key="2">
    <source>
        <dbReference type="ARBA" id="ARBA00022842"/>
    </source>
</evidence>
<dbReference type="InterPro" id="IPR002058">
    <property type="entry name" value="PAP_assoc"/>
</dbReference>
<feature type="domain" description="PAP-associated" evidence="4">
    <location>
        <begin position="380"/>
        <end position="441"/>
    </location>
</feature>
<evidence type="ECO:0000259" key="5">
    <source>
        <dbReference type="Pfam" id="PF22600"/>
    </source>
</evidence>
<dbReference type="Pfam" id="PF03828">
    <property type="entry name" value="PAP_assoc"/>
    <property type="match status" value="1"/>
</dbReference>
<feature type="domain" description="Poly(A) RNA polymerase mitochondrial-like central palm" evidence="5">
    <location>
        <begin position="137"/>
        <end position="316"/>
    </location>
</feature>
<dbReference type="Gene3D" id="3.30.460.10">
    <property type="entry name" value="Beta Polymerase, domain 2"/>
    <property type="match status" value="1"/>
</dbReference>
<proteinExistence type="predicted"/>